<dbReference type="AlphaFoldDB" id="A0A8J7HRR2"/>
<accession>A0A8J7HRR2</accession>
<evidence type="ECO:0000256" key="2">
    <source>
        <dbReference type="ARBA" id="ARBA00022448"/>
    </source>
</evidence>
<keyword evidence="2" id="KW-0813">Transport</keyword>
<feature type="transmembrane region" description="Helical" evidence="7">
    <location>
        <begin position="20"/>
        <end position="42"/>
    </location>
</feature>
<dbReference type="Gene3D" id="1.20.1250.20">
    <property type="entry name" value="MFS general substrate transporter like domains"/>
    <property type="match status" value="1"/>
</dbReference>
<evidence type="ECO:0000259" key="8">
    <source>
        <dbReference type="PROSITE" id="PS50850"/>
    </source>
</evidence>
<gene>
    <name evidence="9" type="ORF">I8748_20280</name>
</gene>
<feature type="transmembrane region" description="Helical" evidence="7">
    <location>
        <begin position="370"/>
        <end position="392"/>
    </location>
</feature>
<dbReference type="NCBIfam" id="TIGR00711">
    <property type="entry name" value="efflux_EmrB"/>
    <property type="match status" value="1"/>
</dbReference>
<evidence type="ECO:0000313" key="9">
    <source>
        <dbReference type="EMBL" id="MBH8564492.1"/>
    </source>
</evidence>
<feature type="transmembrane region" description="Helical" evidence="7">
    <location>
        <begin position="85"/>
        <end position="104"/>
    </location>
</feature>
<dbReference type="GO" id="GO:0005886">
    <property type="term" value="C:plasma membrane"/>
    <property type="evidence" value="ECO:0007669"/>
    <property type="project" value="UniProtKB-SubCell"/>
</dbReference>
<feature type="transmembrane region" description="Helical" evidence="7">
    <location>
        <begin position="143"/>
        <end position="167"/>
    </location>
</feature>
<protein>
    <submittedName>
        <fullName evidence="9">DHA2 family efflux MFS transporter permease subunit</fullName>
    </submittedName>
</protein>
<dbReference type="RefSeq" id="WP_198126332.1">
    <property type="nucleotide sequence ID" value="NZ_JAECZC010000044.1"/>
</dbReference>
<comment type="subcellular location">
    <subcellularLocation>
        <location evidence="1">Cell membrane</location>
        <topology evidence="1">Multi-pass membrane protein</topology>
    </subcellularLocation>
</comment>
<feature type="transmembrane region" description="Helical" evidence="7">
    <location>
        <begin position="413"/>
        <end position="432"/>
    </location>
</feature>
<dbReference type="Proteomes" id="UP000632766">
    <property type="component" value="Unassembled WGS sequence"/>
</dbReference>
<feature type="transmembrane region" description="Helical" evidence="7">
    <location>
        <begin position="54"/>
        <end position="73"/>
    </location>
</feature>
<name>A0A8J7HRR2_9NOST</name>
<dbReference type="CDD" id="cd17321">
    <property type="entry name" value="MFS_MMR_MDR_like"/>
    <property type="match status" value="1"/>
</dbReference>
<feature type="transmembrane region" description="Helical" evidence="7">
    <location>
        <begin position="205"/>
        <end position="226"/>
    </location>
</feature>
<dbReference type="PANTHER" id="PTHR42718">
    <property type="entry name" value="MAJOR FACILITATOR SUPERFAMILY MULTIDRUG TRANSPORTER MFSC"/>
    <property type="match status" value="1"/>
</dbReference>
<evidence type="ECO:0000256" key="6">
    <source>
        <dbReference type="ARBA" id="ARBA00023136"/>
    </source>
</evidence>
<proteinExistence type="predicted"/>
<evidence type="ECO:0000256" key="7">
    <source>
        <dbReference type="SAM" id="Phobius"/>
    </source>
</evidence>
<sequence>MARSQLQPLALSDSQKMLVLLGVGLGIFMSTLDVGIINVALPTLVKTFNTSFPTAQWAAMSYLLVSSGLVLAATRLGDMWGKKPLFQMGVAVFTFSSLLCGLAPSIEWLIGFRALQGLGAVFISGLGLAIVTEVFPTAERGRAVGIIGSVVSLGVAFGPSVGGLLLAWFGWHIIFLINVPIGIIASFLVAKVVPPSAPTSGKQKFDPFGAILATLTLGSFGLGMTLGQSQGFININTLVLLSIATLSFLTFLVLEAMLDFPLLDLKLFRNLQLSMGLLSGWLTFIVISGALLVTPFFLEQVKQYPTSKVGLLLAVSPVLSGLIAPLAGILSDRLGAQRISLIGLGLMIGGCLAISTFDAQLTELGYVTRYFIYGIGLGLFQAPNNSAVMGAAPRERLGIASGLLSLSRTSGSTVGVPLMGAVFGGLIASVAAGKDVAAAPAEAIIVGFQGTFRLAAVILCGAAFASVFRLRRGAGEQGR</sequence>
<dbReference type="InterPro" id="IPR004638">
    <property type="entry name" value="EmrB-like"/>
</dbReference>
<comment type="caution">
    <text evidence="9">The sequence shown here is derived from an EMBL/GenBank/DDBJ whole genome shotgun (WGS) entry which is preliminary data.</text>
</comment>
<dbReference type="GO" id="GO:0022857">
    <property type="term" value="F:transmembrane transporter activity"/>
    <property type="evidence" value="ECO:0007669"/>
    <property type="project" value="InterPro"/>
</dbReference>
<dbReference type="PROSITE" id="PS50850">
    <property type="entry name" value="MFS"/>
    <property type="match status" value="1"/>
</dbReference>
<evidence type="ECO:0000256" key="3">
    <source>
        <dbReference type="ARBA" id="ARBA00022475"/>
    </source>
</evidence>
<dbReference type="InterPro" id="IPR011701">
    <property type="entry name" value="MFS"/>
</dbReference>
<feature type="transmembrane region" description="Helical" evidence="7">
    <location>
        <begin position="309"/>
        <end position="327"/>
    </location>
</feature>
<evidence type="ECO:0000256" key="1">
    <source>
        <dbReference type="ARBA" id="ARBA00004651"/>
    </source>
</evidence>
<feature type="transmembrane region" description="Helical" evidence="7">
    <location>
        <begin position="232"/>
        <end position="254"/>
    </location>
</feature>
<feature type="domain" description="Major facilitator superfamily (MFS) profile" evidence="8">
    <location>
        <begin position="19"/>
        <end position="474"/>
    </location>
</feature>
<dbReference type="InterPro" id="IPR020846">
    <property type="entry name" value="MFS_dom"/>
</dbReference>
<organism evidence="9 10">
    <name type="scientific">Amazonocrinis nigriterrae CENA67</name>
    <dbReference type="NCBI Taxonomy" id="2794033"/>
    <lineage>
        <taxon>Bacteria</taxon>
        <taxon>Bacillati</taxon>
        <taxon>Cyanobacteriota</taxon>
        <taxon>Cyanophyceae</taxon>
        <taxon>Nostocales</taxon>
        <taxon>Nostocaceae</taxon>
        <taxon>Amazonocrinis</taxon>
        <taxon>Amazonocrinis nigriterrae</taxon>
    </lineage>
</organism>
<dbReference type="Pfam" id="PF07690">
    <property type="entry name" value="MFS_1"/>
    <property type="match status" value="1"/>
</dbReference>
<dbReference type="PANTHER" id="PTHR42718:SF48">
    <property type="entry name" value="CONSERVED TWO-DOMAIN MEMBRANE PROTEIN-RELATED"/>
    <property type="match status" value="1"/>
</dbReference>
<dbReference type="SUPFAM" id="SSF103473">
    <property type="entry name" value="MFS general substrate transporter"/>
    <property type="match status" value="1"/>
</dbReference>
<keyword evidence="10" id="KW-1185">Reference proteome</keyword>
<evidence type="ECO:0000256" key="5">
    <source>
        <dbReference type="ARBA" id="ARBA00022989"/>
    </source>
</evidence>
<dbReference type="EMBL" id="JAECZC010000044">
    <property type="protein sequence ID" value="MBH8564492.1"/>
    <property type="molecule type" value="Genomic_DNA"/>
</dbReference>
<feature type="transmembrane region" description="Helical" evidence="7">
    <location>
        <begin position="275"/>
        <end position="297"/>
    </location>
</feature>
<evidence type="ECO:0000313" key="10">
    <source>
        <dbReference type="Proteomes" id="UP000632766"/>
    </source>
</evidence>
<keyword evidence="5 7" id="KW-1133">Transmembrane helix</keyword>
<feature type="transmembrane region" description="Helical" evidence="7">
    <location>
        <begin position="339"/>
        <end position="358"/>
    </location>
</feature>
<dbReference type="PRINTS" id="PR01036">
    <property type="entry name" value="TCRTETB"/>
</dbReference>
<keyword evidence="6 7" id="KW-0472">Membrane</keyword>
<reference evidence="9 10" key="1">
    <citation type="journal article" date="2021" name="Int. J. Syst. Evol. Microbiol.">
        <title>Amazonocrinis nigriterrae gen. nov., sp. nov., Atlanticothrix silvestris gen. nov., sp. nov. and Dendronalium phyllosphericum gen. nov., sp. nov., nostocacean cyanobacteria from Brazilian environments.</title>
        <authorList>
            <person name="Alvarenga D.O."/>
            <person name="Andreote A.P.D."/>
            <person name="Branco L.H.Z."/>
            <person name="Delbaje E."/>
            <person name="Cruz R.B."/>
            <person name="Varani A.M."/>
            <person name="Fiore M.F."/>
        </authorList>
    </citation>
    <scope>NUCLEOTIDE SEQUENCE [LARGE SCALE GENOMIC DNA]</scope>
    <source>
        <strain evidence="9 10">CENA67</strain>
    </source>
</reference>
<dbReference type="InterPro" id="IPR036259">
    <property type="entry name" value="MFS_trans_sf"/>
</dbReference>
<keyword evidence="3" id="KW-1003">Cell membrane</keyword>
<feature type="transmembrane region" description="Helical" evidence="7">
    <location>
        <begin position="452"/>
        <end position="470"/>
    </location>
</feature>
<dbReference type="Gene3D" id="1.20.1720.10">
    <property type="entry name" value="Multidrug resistance protein D"/>
    <property type="match status" value="1"/>
</dbReference>
<keyword evidence="4 7" id="KW-0812">Transmembrane</keyword>
<feature type="transmembrane region" description="Helical" evidence="7">
    <location>
        <begin position="173"/>
        <end position="193"/>
    </location>
</feature>
<evidence type="ECO:0000256" key="4">
    <source>
        <dbReference type="ARBA" id="ARBA00022692"/>
    </source>
</evidence>